<dbReference type="SUPFAM" id="SSF56112">
    <property type="entry name" value="Protein kinase-like (PK-like)"/>
    <property type="match status" value="1"/>
</dbReference>
<feature type="compositionally biased region" description="Low complexity" evidence="8">
    <location>
        <begin position="429"/>
        <end position="452"/>
    </location>
</feature>
<dbReference type="Proteomes" id="UP000265614">
    <property type="component" value="Unassembled WGS sequence"/>
</dbReference>
<evidence type="ECO:0000256" key="8">
    <source>
        <dbReference type="SAM" id="MobiDB-lite"/>
    </source>
</evidence>
<dbReference type="Pfam" id="PF00069">
    <property type="entry name" value="Pkinase"/>
    <property type="match status" value="1"/>
</dbReference>
<feature type="domain" description="Protein kinase" evidence="9">
    <location>
        <begin position="15"/>
        <end position="239"/>
    </location>
</feature>
<sequence>MLPPVQGRAPAVPGYEVLRPLGAGGTGEVWLAQDAATGERVALKRVQPALDGPAARARVRREAAVLAGLEHEHLVRLHALHTLPEGLVLVLGHAGGGTLADLVRRRGPLGPGKVVTVAAPVAQALAHVHAHGVVHGDVAPGNLLLTDDGRPLLADLGLARLLGEQGEVHGTEGFTDPAVVAGAEPTAAADVHALAAVCRWALGGALDAAPDALRAVLERALDPDPSARPHAGDLARALFDACPPEPVRLPARAAGAGEAPEGARVPADPSRAAPDGAPAAGGEPGGAGLGAPRPPGSLAALLRGPGPAAAAAPGAAPEGGAGRRWPAPGGGPTPVGADLLAGLRARGPAPGSASAGEPVTRRVRPAAPTAPVEDPPAGRFPGRALAAALAGAVCVGLVAGGVVLHRAQGGPAGAGPAAGAAAAAEVPAATPAATPSATPAATPAATTPTSPRSTPPGRPAERSAAAAAAGTDWAAVLQDLYARRSAAFAAASEVALRDVYAPGSPDLAEGEQQLAALRGAGVVAPDVRLRVLSAEPVPAGEAAAEAAAGRRGGVVLDVVDALAPWTLTDDAGTPLGRREGRAAQRVRVELVPGGTGWLIARTERA</sequence>
<evidence type="ECO:0000313" key="10">
    <source>
        <dbReference type="EMBL" id="RJK96930.1"/>
    </source>
</evidence>
<feature type="binding site" evidence="7">
    <location>
        <position position="44"/>
    </location>
    <ligand>
        <name>ATP</name>
        <dbReference type="ChEBI" id="CHEBI:30616"/>
    </ligand>
</feature>
<dbReference type="Gene3D" id="1.10.510.10">
    <property type="entry name" value="Transferase(Phosphotransferase) domain 1"/>
    <property type="match status" value="1"/>
</dbReference>
<keyword evidence="3" id="KW-0808">Transferase</keyword>
<feature type="region of interest" description="Disordered" evidence="8">
    <location>
        <begin position="429"/>
        <end position="466"/>
    </location>
</feature>
<organism evidence="10 11">
    <name type="scientific">Vallicoccus soli</name>
    <dbReference type="NCBI Taxonomy" id="2339232"/>
    <lineage>
        <taxon>Bacteria</taxon>
        <taxon>Bacillati</taxon>
        <taxon>Actinomycetota</taxon>
        <taxon>Actinomycetes</taxon>
        <taxon>Motilibacterales</taxon>
        <taxon>Vallicoccaceae</taxon>
        <taxon>Vallicoccus</taxon>
    </lineage>
</organism>
<keyword evidence="6 7" id="KW-0067">ATP-binding</keyword>
<dbReference type="OrthoDB" id="3778994at2"/>
<dbReference type="PANTHER" id="PTHR43671">
    <property type="entry name" value="SERINE/THREONINE-PROTEIN KINASE NEK"/>
    <property type="match status" value="1"/>
</dbReference>
<accession>A0A3A3YYX4</accession>
<dbReference type="PROSITE" id="PS00109">
    <property type="entry name" value="PROTEIN_KINASE_TYR"/>
    <property type="match status" value="1"/>
</dbReference>
<evidence type="ECO:0000256" key="1">
    <source>
        <dbReference type="ARBA" id="ARBA00010886"/>
    </source>
</evidence>
<evidence type="ECO:0000313" key="11">
    <source>
        <dbReference type="Proteomes" id="UP000265614"/>
    </source>
</evidence>
<evidence type="ECO:0000256" key="7">
    <source>
        <dbReference type="PROSITE-ProRule" id="PRU10141"/>
    </source>
</evidence>
<evidence type="ECO:0000256" key="5">
    <source>
        <dbReference type="ARBA" id="ARBA00022777"/>
    </source>
</evidence>
<feature type="region of interest" description="Disordered" evidence="8">
    <location>
        <begin position="253"/>
        <end position="377"/>
    </location>
</feature>
<gene>
    <name evidence="10" type="ORF">D5H78_06700</name>
</gene>
<evidence type="ECO:0000259" key="9">
    <source>
        <dbReference type="PROSITE" id="PS50011"/>
    </source>
</evidence>
<dbReference type="PANTHER" id="PTHR43671:SF13">
    <property type="entry name" value="SERINE_THREONINE-PROTEIN KINASE NEK2"/>
    <property type="match status" value="1"/>
</dbReference>
<keyword evidence="11" id="KW-1185">Reference proteome</keyword>
<evidence type="ECO:0000256" key="4">
    <source>
        <dbReference type="ARBA" id="ARBA00022741"/>
    </source>
</evidence>
<evidence type="ECO:0000256" key="2">
    <source>
        <dbReference type="ARBA" id="ARBA00012513"/>
    </source>
</evidence>
<dbReference type="AlphaFoldDB" id="A0A3A3YYX4"/>
<feature type="compositionally biased region" description="Low complexity" evidence="8">
    <location>
        <begin position="344"/>
        <end position="356"/>
    </location>
</feature>
<feature type="compositionally biased region" description="Low complexity" evidence="8">
    <location>
        <begin position="296"/>
        <end position="316"/>
    </location>
</feature>
<dbReference type="EMBL" id="QZEZ01000002">
    <property type="protein sequence ID" value="RJK96930.1"/>
    <property type="molecule type" value="Genomic_DNA"/>
</dbReference>
<feature type="compositionally biased region" description="Low complexity" evidence="8">
    <location>
        <begin position="253"/>
        <end position="281"/>
    </location>
</feature>
<keyword evidence="4 7" id="KW-0547">Nucleotide-binding</keyword>
<protein>
    <recommendedName>
        <fullName evidence="2">non-specific serine/threonine protein kinase</fullName>
        <ecNumber evidence="2">2.7.11.1</ecNumber>
    </recommendedName>
</protein>
<dbReference type="InterPro" id="IPR008266">
    <property type="entry name" value="Tyr_kinase_AS"/>
</dbReference>
<dbReference type="InterPro" id="IPR000719">
    <property type="entry name" value="Prot_kinase_dom"/>
</dbReference>
<dbReference type="CDD" id="cd14014">
    <property type="entry name" value="STKc_PknB_like"/>
    <property type="match status" value="1"/>
</dbReference>
<dbReference type="PROSITE" id="PS50011">
    <property type="entry name" value="PROTEIN_KINASE_DOM"/>
    <property type="match status" value="1"/>
</dbReference>
<evidence type="ECO:0000256" key="3">
    <source>
        <dbReference type="ARBA" id="ARBA00022679"/>
    </source>
</evidence>
<dbReference type="InterPro" id="IPR017441">
    <property type="entry name" value="Protein_kinase_ATP_BS"/>
</dbReference>
<comment type="similarity">
    <text evidence="1">Belongs to the protein kinase superfamily. NEK Ser/Thr protein kinase family. NIMA subfamily.</text>
</comment>
<dbReference type="GO" id="GO:0004674">
    <property type="term" value="F:protein serine/threonine kinase activity"/>
    <property type="evidence" value="ECO:0007669"/>
    <property type="project" value="UniProtKB-KW"/>
</dbReference>
<reference evidence="10 11" key="1">
    <citation type="submission" date="2018-09" db="EMBL/GenBank/DDBJ databases">
        <title>YIM 75000 draft genome.</title>
        <authorList>
            <person name="Tang S."/>
            <person name="Feng Y."/>
        </authorList>
    </citation>
    <scope>NUCLEOTIDE SEQUENCE [LARGE SCALE GENOMIC DNA]</scope>
    <source>
        <strain evidence="10 11">YIM 75000</strain>
    </source>
</reference>
<dbReference type="EC" id="2.7.11.1" evidence="2"/>
<keyword evidence="10" id="KW-0723">Serine/threonine-protein kinase</keyword>
<comment type="caution">
    <text evidence="10">The sequence shown here is derived from an EMBL/GenBank/DDBJ whole genome shotgun (WGS) entry which is preliminary data.</text>
</comment>
<proteinExistence type="inferred from homology"/>
<dbReference type="InterPro" id="IPR050660">
    <property type="entry name" value="NEK_Ser/Thr_kinase"/>
</dbReference>
<keyword evidence="5 10" id="KW-0418">Kinase</keyword>
<dbReference type="Gene3D" id="3.30.200.20">
    <property type="entry name" value="Phosphorylase Kinase, domain 1"/>
    <property type="match status" value="1"/>
</dbReference>
<evidence type="ECO:0000256" key="6">
    <source>
        <dbReference type="ARBA" id="ARBA00022840"/>
    </source>
</evidence>
<dbReference type="InterPro" id="IPR011009">
    <property type="entry name" value="Kinase-like_dom_sf"/>
</dbReference>
<feature type="compositionally biased region" description="Gly residues" evidence="8">
    <location>
        <begin position="317"/>
        <end position="333"/>
    </location>
</feature>
<dbReference type="PROSITE" id="PS00107">
    <property type="entry name" value="PROTEIN_KINASE_ATP"/>
    <property type="match status" value="1"/>
</dbReference>
<name>A0A3A3YYX4_9ACTN</name>
<dbReference type="GO" id="GO:0005524">
    <property type="term" value="F:ATP binding"/>
    <property type="evidence" value="ECO:0007669"/>
    <property type="project" value="UniProtKB-UniRule"/>
</dbReference>